<dbReference type="AlphaFoldDB" id="A0A347VNQ8"/>
<evidence type="ECO:0000313" key="6">
    <source>
        <dbReference type="EMBL" id="TLD92708.1"/>
    </source>
</evidence>
<evidence type="ECO:0000256" key="2">
    <source>
        <dbReference type="ARBA" id="ARBA00022603"/>
    </source>
</evidence>
<dbReference type="STRING" id="1548018.LS64_12545"/>
<proteinExistence type="inferred from homology"/>
<reference evidence="6 7" key="1">
    <citation type="journal article" date="2014" name="Genome Announc.">
        <title>Draft genome sequences of eight enterohepatic helicobacter species isolated from both laboratory and wild rodents.</title>
        <authorList>
            <person name="Sheh A."/>
            <person name="Shen Z."/>
            <person name="Fox J.G."/>
        </authorList>
    </citation>
    <scope>NUCLEOTIDE SEQUENCE [LARGE SCALE GENOMIC DNA]</scope>
    <source>
        <strain evidence="6 7">MIT 97-6194</strain>
    </source>
</reference>
<reference evidence="6 7" key="2">
    <citation type="journal article" date="2016" name="Infect. Immun.">
        <title>Helicobacter saguini, a Novel Helicobacter Isolated from Cotton-Top Tamarins with Ulcerative Colitis, Has Proinflammatory Properties and Induces Typhlocolitis and Dysplasia in Gnotobiotic IL-10-/- Mice.</title>
        <authorList>
            <person name="Shen Z."/>
            <person name="Mannion A."/>
            <person name="Whary M.T."/>
            <person name="Muthupalani S."/>
            <person name="Sheh A."/>
            <person name="Feng Y."/>
            <person name="Gong G."/>
            <person name="Vandamme P."/>
            <person name="Holcombe H.R."/>
            <person name="Paster B.J."/>
            <person name="Fox J.G."/>
        </authorList>
    </citation>
    <scope>NUCLEOTIDE SEQUENCE [LARGE SCALE GENOMIC DNA]</scope>
    <source>
        <strain evidence="6 7">MIT 97-6194</strain>
    </source>
</reference>
<dbReference type="Pfam" id="PF01555">
    <property type="entry name" value="N6_N4_Mtase"/>
    <property type="match status" value="1"/>
</dbReference>
<dbReference type="OrthoDB" id="3197274at2"/>
<feature type="domain" description="DNA methylase N-4/N-6" evidence="5">
    <location>
        <begin position="174"/>
        <end position="316"/>
    </location>
</feature>
<dbReference type="Gene3D" id="3.40.50.150">
    <property type="entry name" value="Vaccinia Virus protein VP39"/>
    <property type="match status" value="2"/>
</dbReference>
<keyword evidence="7" id="KW-1185">Reference proteome</keyword>
<keyword evidence="2" id="KW-0489">Methyltransferase</keyword>
<evidence type="ECO:0000256" key="3">
    <source>
        <dbReference type="ARBA" id="ARBA00022679"/>
    </source>
</evidence>
<comment type="similarity">
    <text evidence="1">Belongs to the N(4)/N(6)-methyltransferase family.</text>
</comment>
<dbReference type="InterPro" id="IPR002941">
    <property type="entry name" value="DNA_methylase_N4/N6"/>
</dbReference>
<accession>A0A347VNQ8</accession>
<evidence type="ECO:0000313" key="7">
    <source>
        <dbReference type="Proteomes" id="UP000029714"/>
    </source>
</evidence>
<dbReference type="PROSITE" id="PS00092">
    <property type="entry name" value="N6_MTASE"/>
    <property type="match status" value="1"/>
</dbReference>
<evidence type="ECO:0000256" key="1">
    <source>
        <dbReference type="ARBA" id="ARBA00006594"/>
    </source>
</evidence>
<dbReference type="RefSeq" id="WP_034573508.1">
    <property type="nucleotide sequence ID" value="NZ_JRMP02000018.1"/>
</dbReference>
<evidence type="ECO:0000259" key="5">
    <source>
        <dbReference type="Pfam" id="PF01555"/>
    </source>
</evidence>
<evidence type="ECO:0000256" key="4">
    <source>
        <dbReference type="SAM" id="MobiDB-lite"/>
    </source>
</evidence>
<comment type="caution">
    <text evidence="6">The sequence shown here is derived from an EMBL/GenBank/DDBJ whole genome shotgun (WGS) entry which is preliminary data.</text>
</comment>
<organism evidence="6 7">
    <name type="scientific">Helicobacter saguini</name>
    <dbReference type="NCBI Taxonomy" id="1548018"/>
    <lineage>
        <taxon>Bacteria</taxon>
        <taxon>Pseudomonadati</taxon>
        <taxon>Campylobacterota</taxon>
        <taxon>Epsilonproteobacteria</taxon>
        <taxon>Campylobacterales</taxon>
        <taxon>Helicobacteraceae</taxon>
        <taxon>Helicobacter</taxon>
    </lineage>
</organism>
<dbReference type="SUPFAM" id="SSF53335">
    <property type="entry name" value="S-adenosyl-L-methionine-dependent methyltransferases"/>
    <property type="match status" value="2"/>
</dbReference>
<dbReference type="InterPro" id="IPR002052">
    <property type="entry name" value="DNA_methylase_N6_adenine_CS"/>
</dbReference>
<name>A0A347VNQ8_9HELI</name>
<dbReference type="GO" id="GO:0032259">
    <property type="term" value="P:methylation"/>
    <property type="evidence" value="ECO:0007669"/>
    <property type="project" value="UniProtKB-KW"/>
</dbReference>
<dbReference type="GO" id="GO:0003677">
    <property type="term" value="F:DNA binding"/>
    <property type="evidence" value="ECO:0007669"/>
    <property type="project" value="InterPro"/>
</dbReference>
<gene>
    <name evidence="6" type="ORF">LS64_009800</name>
</gene>
<feature type="compositionally biased region" description="Basic and acidic residues" evidence="4">
    <location>
        <begin position="40"/>
        <end position="65"/>
    </location>
</feature>
<sequence>MIDFSMLKNDDFKEDSVRSFIIDKILESFGFSLKGVKDSMESKSKDSKKNMESTKQDSIKIDSKTMQDSMENMESKKDSTLSPTHHPFNAIESNKDSKHKLEIVLSQTQSSKIVVGSNKEIKADLTPDYTLYVDSKTHCILDAKSPDKNIQKDSKAEKQALSYAIAFKTPYYALCNGYKFMLFKTDTQEVLMDIDLESSFNDKADSNLKLLKQYLTTPLQSLRQVLSQDSKRVKKSDEWYLNRPLPGVIPNPKKRAKARHFGNLAYFTRQSWDIVTKNILNFTDVGDVVLDSFGGSGVTAIEAMINGRVGIHTDLNPLSVFMVKALCAKVDLAEFYELSEKILKEFESLRPKNEKEAKEILKNAKYYPNAIDKEFGQVATIKEQESTLWIPKKEILPKGSDVDSVLKLFTKKQLVELAILRRLIFKYTTPSRTIEYRHAKRAMRYSLLLAFYNTINDVNLTYHKSDTGGGDSGVMRYYRYRIAKKPTKLDVYDVFKRRIARAIKGKQELEDSPHFYDSYFHKTQNVVKEFNIESALMQGREVINNDNTIANGEKILQADATNLVEIESNSIDFIYTDPPYGDKIPYLDLSTMWNAWLDFPVDSKLKEKECIEKGSLEKTKYDYYDLMKKSLKEMYRVLKYNRWLAFVFQHQDVKLFQIIVESAENVGFEYAGFVSQEDTGIASFKKVQNPSSVLKGQLIFYFKKIDTPKSRAKVQAGLESLEQLYKDVESLIVQNNGASLEMIHAYLIKAALEGGYHLLMANFQSVIDLINERFDLDSVSKLYHIRDKASILNYAIPVEQRARYYIQGELLNAQKENTGLDFDKLCLQIIPLLKNGVQVNEKLISDILKDLAEKKNGLWYLKGKERTLFD</sequence>
<protein>
    <recommendedName>
        <fullName evidence="5">DNA methylase N-4/N-6 domain-containing protein</fullName>
    </recommendedName>
</protein>
<dbReference type="EMBL" id="JRMP02000018">
    <property type="protein sequence ID" value="TLD92708.1"/>
    <property type="molecule type" value="Genomic_DNA"/>
</dbReference>
<feature type="region of interest" description="Disordered" evidence="4">
    <location>
        <begin position="40"/>
        <end position="91"/>
    </location>
</feature>
<dbReference type="GO" id="GO:0008170">
    <property type="term" value="F:N-methyltransferase activity"/>
    <property type="evidence" value="ECO:0007669"/>
    <property type="project" value="InterPro"/>
</dbReference>
<keyword evidence="3" id="KW-0808">Transferase</keyword>
<dbReference type="InterPro" id="IPR029063">
    <property type="entry name" value="SAM-dependent_MTases_sf"/>
</dbReference>
<dbReference type="Proteomes" id="UP000029714">
    <property type="component" value="Unassembled WGS sequence"/>
</dbReference>